<dbReference type="EMBL" id="JARPUR010000006">
    <property type="protein sequence ID" value="KAK4873978.1"/>
    <property type="molecule type" value="Genomic_DNA"/>
</dbReference>
<comment type="caution">
    <text evidence="1">The sequence shown here is derived from an EMBL/GenBank/DDBJ whole genome shotgun (WGS) entry which is preliminary data.</text>
</comment>
<accession>A0AAN7QD32</accession>
<protein>
    <submittedName>
        <fullName evidence="1">Uncharacterized protein</fullName>
    </submittedName>
</protein>
<name>A0AAN7QD32_9COLE</name>
<evidence type="ECO:0000313" key="1">
    <source>
        <dbReference type="EMBL" id="KAK4873978.1"/>
    </source>
</evidence>
<sequence>MLFGKLLGENLFENKKESLEEEWNTIKAIIIKSAERIIGTKRVKSRNGWFDKECEKIIMRKREAIINWIGTCKQEHYENYKRVRKEGAKLMTEKKREYINK</sequence>
<proteinExistence type="predicted"/>
<dbReference type="AlphaFoldDB" id="A0AAN7QD32"/>
<reference evidence="2" key="1">
    <citation type="submission" date="2023-01" db="EMBL/GenBank/DDBJ databases">
        <title>Key to firefly adult light organ development and bioluminescence: homeobox transcription factors regulate luciferase expression and transportation to peroxisome.</title>
        <authorList>
            <person name="Fu X."/>
        </authorList>
    </citation>
    <scope>NUCLEOTIDE SEQUENCE [LARGE SCALE GENOMIC DNA]</scope>
</reference>
<evidence type="ECO:0000313" key="2">
    <source>
        <dbReference type="Proteomes" id="UP001353858"/>
    </source>
</evidence>
<dbReference type="Proteomes" id="UP001353858">
    <property type="component" value="Unassembled WGS sequence"/>
</dbReference>
<gene>
    <name evidence="1" type="ORF">RN001_013338</name>
</gene>
<organism evidence="1 2">
    <name type="scientific">Aquatica leii</name>
    <dbReference type="NCBI Taxonomy" id="1421715"/>
    <lineage>
        <taxon>Eukaryota</taxon>
        <taxon>Metazoa</taxon>
        <taxon>Ecdysozoa</taxon>
        <taxon>Arthropoda</taxon>
        <taxon>Hexapoda</taxon>
        <taxon>Insecta</taxon>
        <taxon>Pterygota</taxon>
        <taxon>Neoptera</taxon>
        <taxon>Endopterygota</taxon>
        <taxon>Coleoptera</taxon>
        <taxon>Polyphaga</taxon>
        <taxon>Elateriformia</taxon>
        <taxon>Elateroidea</taxon>
        <taxon>Lampyridae</taxon>
        <taxon>Luciolinae</taxon>
        <taxon>Aquatica</taxon>
    </lineage>
</organism>
<keyword evidence="2" id="KW-1185">Reference proteome</keyword>